<organism evidence="1">
    <name type="scientific">Timema douglasi</name>
    <name type="common">Walking stick</name>
    <dbReference type="NCBI Taxonomy" id="61478"/>
    <lineage>
        <taxon>Eukaryota</taxon>
        <taxon>Metazoa</taxon>
        <taxon>Ecdysozoa</taxon>
        <taxon>Arthropoda</taxon>
        <taxon>Hexapoda</taxon>
        <taxon>Insecta</taxon>
        <taxon>Pterygota</taxon>
        <taxon>Neoptera</taxon>
        <taxon>Polyneoptera</taxon>
        <taxon>Phasmatodea</taxon>
        <taxon>Timematodea</taxon>
        <taxon>Timematoidea</taxon>
        <taxon>Timematidae</taxon>
        <taxon>Timema</taxon>
    </lineage>
</organism>
<dbReference type="AlphaFoldDB" id="A0A7R8VN70"/>
<gene>
    <name evidence="1" type="ORF">TDIB3V08_LOCUS6322</name>
</gene>
<protein>
    <submittedName>
        <fullName evidence="1">Uncharacterized protein</fullName>
    </submittedName>
</protein>
<proteinExistence type="predicted"/>
<name>A0A7R8VN70_TIMDO</name>
<dbReference type="EMBL" id="OA567244">
    <property type="protein sequence ID" value="CAD7200092.1"/>
    <property type="molecule type" value="Genomic_DNA"/>
</dbReference>
<evidence type="ECO:0000313" key="1">
    <source>
        <dbReference type="EMBL" id="CAD7200092.1"/>
    </source>
</evidence>
<reference evidence="1" key="1">
    <citation type="submission" date="2020-11" db="EMBL/GenBank/DDBJ databases">
        <authorList>
            <person name="Tran Van P."/>
        </authorList>
    </citation>
    <scope>NUCLEOTIDE SEQUENCE</scope>
</reference>
<accession>A0A7R8VN70</accession>
<sequence>MNGLVPVNMKVCLCFWNALGYHEGEKKNIQEKSPSVHPIEIKPRLPVINSLVYCDCDTLDHWIPNGVALVLCERAAEHRSPKSKYSVKYTLIKTPFFEDIILNRICFIAQSENIKQTVTSIHNKTLKKDPDHTELTLTDLTIRPRFSLCLGALAILSQWGRVATSLPRAFLGVVDVKHIADITEQTWSHHAGLYTVPATTKEFYIPFYVFSSHFTVPSFTYNKLCGMSGQLSYNDQVAAIVSDEYQHLRIEGVICMSLASAGEMPISRISMRAFRSSFFPCKSTITEFKKCVLMYTPFILKAISCTLMFNTMPISYKLCPSGTILSSSSLYCFTWAFSDRSEDIYKNNMLQYDL</sequence>